<dbReference type="InterPro" id="IPR044925">
    <property type="entry name" value="His-Me_finger_sf"/>
</dbReference>
<keyword evidence="3" id="KW-1185">Reference proteome</keyword>
<dbReference type="AlphaFoldDB" id="A0A7R8UFK1"/>
<sequence>MWPQIVFVCLIIQAAAGTCRLDFNSKAPGVFTRKFGSNNIILSTADGEISWDDNMIVNAHCRNGFMDYSYYTSTPEKDLILSCSGSTVFYKTSEYDTANQVRSGYMSCQTESTYYEATISACKQYGLAYGLFVGKQPVILADVCYNLNTMRTQFVHYVAGPRSPVVEIQSTFNPSNATVGSNVSVNALFDPEAIENENNSLVKAVQDKMPFYSEIVQYQLQELVPLDKSAGILSPYTKDFINTNTIAWWKPLKFGNWKSVEEAIAQVSASSSFDVFAGTSGVVMYPLDKRCSFTEKLTYRADQYQRNVPLYVWNYVKSRDDKTDKGVIIIGVNSPFFESGNKPDIPCEDICDSISWLSSVNNVRKMSSLGYVFCCKPGTIKLENFPDL</sequence>
<feature type="chain" id="PRO_5031435416" evidence="1">
    <location>
        <begin position="18"/>
        <end position="388"/>
    </location>
</feature>
<evidence type="ECO:0000313" key="2">
    <source>
        <dbReference type="EMBL" id="CAD7079925.1"/>
    </source>
</evidence>
<protein>
    <submittedName>
        <fullName evidence="2">Uncharacterized protein</fullName>
    </submittedName>
</protein>
<dbReference type="OrthoDB" id="8017601at2759"/>
<gene>
    <name evidence="2" type="ORF">HERILL_LOCUS3110</name>
</gene>
<proteinExistence type="predicted"/>
<dbReference type="Proteomes" id="UP000594454">
    <property type="component" value="Chromosome 1"/>
</dbReference>
<evidence type="ECO:0000256" key="1">
    <source>
        <dbReference type="SAM" id="SignalP"/>
    </source>
</evidence>
<feature type="signal peptide" evidence="1">
    <location>
        <begin position="1"/>
        <end position="17"/>
    </location>
</feature>
<name>A0A7R8UFK1_HERIL</name>
<reference evidence="2 3" key="1">
    <citation type="submission" date="2020-11" db="EMBL/GenBank/DDBJ databases">
        <authorList>
            <person name="Wallbank WR R."/>
            <person name="Pardo Diaz C."/>
            <person name="Kozak K."/>
            <person name="Martin S."/>
            <person name="Jiggins C."/>
            <person name="Moest M."/>
            <person name="Warren A I."/>
            <person name="Generalovic N T."/>
            <person name="Byers J.R.P. K."/>
            <person name="Montejo-Kovacevich G."/>
            <person name="Yen C E."/>
        </authorList>
    </citation>
    <scope>NUCLEOTIDE SEQUENCE [LARGE SCALE GENOMIC DNA]</scope>
</reference>
<keyword evidence="1" id="KW-0732">Signal</keyword>
<accession>A0A7R8UFK1</accession>
<evidence type="ECO:0000313" key="3">
    <source>
        <dbReference type="Proteomes" id="UP000594454"/>
    </source>
</evidence>
<dbReference type="EMBL" id="LR899009">
    <property type="protein sequence ID" value="CAD7079925.1"/>
    <property type="molecule type" value="Genomic_DNA"/>
</dbReference>
<dbReference type="SUPFAM" id="SSF54060">
    <property type="entry name" value="His-Me finger endonucleases"/>
    <property type="match status" value="1"/>
</dbReference>
<organism evidence="2 3">
    <name type="scientific">Hermetia illucens</name>
    <name type="common">Black soldier fly</name>
    <dbReference type="NCBI Taxonomy" id="343691"/>
    <lineage>
        <taxon>Eukaryota</taxon>
        <taxon>Metazoa</taxon>
        <taxon>Ecdysozoa</taxon>
        <taxon>Arthropoda</taxon>
        <taxon>Hexapoda</taxon>
        <taxon>Insecta</taxon>
        <taxon>Pterygota</taxon>
        <taxon>Neoptera</taxon>
        <taxon>Endopterygota</taxon>
        <taxon>Diptera</taxon>
        <taxon>Brachycera</taxon>
        <taxon>Stratiomyomorpha</taxon>
        <taxon>Stratiomyidae</taxon>
        <taxon>Hermetiinae</taxon>
        <taxon>Hermetia</taxon>
    </lineage>
</organism>
<dbReference type="InParanoid" id="A0A7R8UFK1"/>